<evidence type="ECO:0000313" key="1">
    <source>
        <dbReference type="EMBL" id="OQE55800.1"/>
    </source>
</evidence>
<feature type="non-terminal residue" evidence="1">
    <location>
        <position position="67"/>
    </location>
</feature>
<comment type="caution">
    <text evidence="1">The sequence shown here is derived from an EMBL/GenBank/DDBJ whole genome shotgun (WGS) entry which is preliminary data.</text>
</comment>
<reference evidence="2" key="1">
    <citation type="journal article" date="2017" name="Nat. Microbiol.">
        <title>Global analysis of biosynthetic gene clusters reveals vast potential of secondary metabolite production in Penicillium species.</title>
        <authorList>
            <person name="Nielsen J.C."/>
            <person name="Grijseels S."/>
            <person name="Prigent S."/>
            <person name="Ji B."/>
            <person name="Dainat J."/>
            <person name="Nielsen K.F."/>
            <person name="Frisvad J.C."/>
            <person name="Workman M."/>
            <person name="Nielsen J."/>
        </authorList>
    </citation>
    <scope>NUCLEOTIDE SEQUENCE [LARGE SCALE GENOMIC DNA]</scope>
    <source>
        <strain evidence="2">IBT 13039</strain>
    </source>
</reference>
<keyword evidence="2" id="KW-1185">Reference proteome</keyword>
<dbReference type="Proteomes" id="UP000191691">
    <property type="component" value="Unassembled WGS sequence"/>
</dbReference>
<dbReference type="AlphaFoldDB" id="A0A1V6VYS8"/>
<sequence>QPYTINEFARTAAAFAGCFAKLGEQLAKRGEFHSPVPLFKFIPEIARRLQSRDMSADVGGQVPEDSV</sequence>
<name>A0A1V6VYS8_PENNA</name>
<accession>A0A1V6VYS8</accession>
<dbReference type="EMBL" id="MOOB01000433">
    <property type="protein sequence ID" value="OQE55800.1"/>
    <property type="molecule type" value="Genomic_DNA"/>
</dbReference>
<feature type="non-terminal residue" evidence="1">
    <location>
        <position position="1"/>
    </location>
</feature>
<protein>
    <submittedName>
        <fullName evidence="1">Uncharacterized protein</fullName>
    </submittedName>
</protein>
<evidence type="ECO:0000313" key="2">
    <source>
        <dbReference type="Proteomes" id="UP000191691"/>
    </source>
</evidence>
<gene>
    <name evidence="1" type="ORF">PENNAL_c0433G02732</name>
</gene>
<organism evidence="1 2">
    <name type="scientific">Penicillium nalgiovense</name>
    <dbReference type="NCBI Taxonomy" id="60175"/>
    <lineage>
        <taxon>Eukaryota</taxon>
        <taxon>Fungi</taxon>
        <taxon>Dikarya</taxon>
        <taxon>Ascomycota</taxon>
        <taxon>Pezizomycotina</taxon>
        <taxon>Eurotiomycetes</taxon>
        <taxon>Eurotiomycetidae</taxon>
        <taxon>Eurotiales</taxon>
        <taxon>Aspergillaceae</taxon>
        <taxon>Penicillium</taxon>
    </lineage>
</organism>
<proteinExistence type="predicted"/>